<dbReference type="InterPro" id="IPR016040">
    <property type="entry name" value="NAD(P)-bd_dom"/>
</dbReference>
<comment type="catalytic activity">
    <reaction evidence="1 7">
        <text>dTDP-alpha-D-glucose = dTDP-4-dehydro-6-deoxy-alpha-D-glucose + H2O</text>
        <dbReference type="Rhea" id="RHEA:17221"/>
        <dbReference type="ChEBI" id="CHEBI:15377"/>
        <dbReference type="ChEBI" id="CHEBI:57477"/>
        <dbReference type="ChEBI" id="CHEBI:57649"/>
        <dbReference type="EC" id="4.2.1.46"/>
    </reaction>
</comment>
<comment type="caution">
    <text evidence="9">The sequence shown here is derived from an EMBL/GenBank/DDBJ whole genome shotgun (WGS) entry which is preliminary data.</text>
</comment>
<comment type="cofactor">
    <cofactor evidence="2 7">
        <name>NAD(+)</name>
        <dbReference type="ChEBI" id="CHEBI:57540"/>
    </cofactor>
</comment>
<dbReference type="SUPFAM" id="SSF51735">
    <property type="entry name" value="NAD(P)-binding Rossmann-fold domains"/>
    <property type="match status" value="1"/>
</dbReference>
<evidence type="ECO:0000256" key="5">
    <source>
        <dbReference type="ARBA" id="ARBA00023027"/>
    </source>
</evidence>
<keyword evidence="5" id="KW-0520">NAD</keyword>
<dbReference type="CDD" id="cd05246">
    <property type="entry name" value="dTDP_GD_SDR_e"/>
    <property type="match status" value="1"/>
</dbReference>
<comment type="similarity">
    <text evidence="3 7">Belongs to the NAD(P)-dependent epimerase/dehydratase family. dTDP-glucose dehydratase subfamily.</text>
</comment>
<protein>
    <recommendedName>
        <fullName evidence="4 7">dTDP-glucose 4,6-dehydratase</fullName>
        <ecNumber evidence="4 7">4.2.1.46</ecNumber>
    </recommendedName>
</protein>
<dbReference type="Proteomes" id="UP000177996">
    <property type="component" value="Unassembled WGS sequence"/>
</dbReference>
<dbReference type="GO" id="GO:0008460">
    <property type="term" value="F:dTDP-glucose 4,6-dehydratase activity"/>
    <property type="evidence" value="ECO:0007669"/>
    <property type="project" value="UniProtKB-EC"/>
</dbReference>
<evidence type="ECO:0000256" key="1">
    <source>
        <dbReference type="ARBA" id="ARBA00001539"/>
    </source>
</evidence>
<dbReference type="Pfam" id="PF16363">
    <property type="entry name" value="GDP_Man_Dehyd"/>
    <property type="match status" value="1"/>
</dbReference>
<evidence type="ECO:0000256" key="4">
    <source>
        <dbReference type="ARBA" id="ARBA00011990"/>
    </source>
</evidence>
<dbReference type="InterPro" id="IPR005888">
    <property type="entry name" value="dTDP_Gluc_deHydtase"/>
</dbReference>
<dbReference type="EC" id="4.2.1.46" evidence="4 7"/>
<dbReference type="Gene3D" id="3.90.25.10">
    <property type="entry name" value="UDP-galactose 4-epimerase, domain 1"/>
    <property type="match status" value="1"/>
</dbReference>
<dbReference type="GO" id="GO:0009225">
    <property type="term" value="P:nucleotide-sugar metabolic process"/>
    <property type="evidence" value="ECO:0007669"/>
    <property type="project" value="InterPro"/>
</dbReference>
<proteinExistence type="inferred from homology"/>
<evidence type="ECO:0000259" key="8">
    <source>
        <dbReference type="Pfam" id="PF16363"/>
    </source>
</evidence>
<sequence length="351" mass="40529">MAQYKNILVTGGCGFIGSNFIRYLYHAHPEYRIFNLDVLTYAGNMENLADVDALESARDESTRRYVFLKGDVADREMLELLFAEHRFELVFHFAAETHVDRSYFNVANFIRTNVDGTMVLATMVMKHGGRMVHISTDEVYGSIPEEEGFVMEDAPFRPSNPYATSKAAADMLLQSFMRTYGTPIVIVRSTNNYGPFQYPEKLLPLGVTNLLQGKRIPVHGEGQHLRQWIHVEDFARAIDLVSLRAEDGEIYNVAGEHATNLDALRLIATHLNKDLDEYKYHTPDRPGADYRYAIDATKLETKLGWTRKHKFSESLPIVVDWYIANQPWWEKLRKKKEFLDHYEKQAQAKYY</sequence>
<evidence type="ECO:0000313" key="10">
    <source>
        <dbReference type="Proteomes" id="UP000177996"/>
    </source>
</evidence>
<keyword evidence="6 7" id="KW-0456">Lyase</keyword>
<feature type="domain" description="NAD(P)-binding" evidence="8">
    <location>
        <begin position="8"/>
        <end position="314"/>
    </location>
</feature>
<dbReference type="PANTHER" id="PTHR43000">
    <property type="entry name" value="DTDP-D-GLUCOSE 4,6-DEHYDRATASE-RELATED"/>
    <property type="match status" value="1"/>
</dbReference>
<dbReference type="STRING" id="1798661.A3D65_03295"/>
<evidence type="ECO:0000256" key="7">
    <source>
        <dbReference type="RuleBase" id="RU004473"/>
    </source>
</evidence>
<dbReference type="Gene3D" id="3.40.50.720">
    <property type="entry name" value="NAD(P)-binding Rossmann-like Domain"/>
    <property type="match status" value="1"/>
</dbReference>
<dbReference type="AlphaFoldDB" id="A0A1G2D584"/>
<evidence type="ECO:0000256" key="3">
    <source>
        <dbReference type="ARBA" id="ARBA00008178"/>
    </source>
</evidence>
<dbReference type="EMBL" id="MHLL01000026">
    <property type="protein sequence ID" value="OGZ08796.1"/>
    <property type="molecule type" value="Genomic_DNA"/>
</dbReference>
<evidence type="ECO:0000256" key="2">
    <source>
        <dbReference type="ARBA" id="ARBA00001911"/>
    </source>
</evidence>
<gene>
    <name evidence="9" type="ORF">A3D65_03295</name>
</gene>
<organism evidence="9 10">
    <name type="scientific">Candidatus Lloydbacteria bacterium RIFCSPHIGHO2_02_FULL_50_13</name>
    <dbReference type="NCBI Taxonomy" id="1798661"/>
    <lineage>
        <taxon>Bacteria</taxon>
        <taxon>Candidatus Lloydiibacteriota</taxon>
    </lineage>
</organism>
<reference evidence="9 10" key="1">
    <citation type="journal article" date="2016" name="Nat. Commun.">
        <title>Thousands of microbial genomes shed light on interconnected biogeochemical processes in an aquifer system.</title>
        <authorList>
            <person name="Anantharaman K."/>
            <person name="Brown C.T."/>
            <person name="Hug L.A."/>
            <person name="Sharon I."/>
            <person name="Castelle C.J."/>
            <person name="Probst A.J."/>
            <person name="Thomas B.C."/>
            <person name="Singh A."/>
            <person name="Wilkins M.J."/>
            <person name="Karaoz U."/>
            <person name="Brodie E.L."/>
            <person name="Williams K.H."/>
            <person name="Hubbard S.S."/>
            <person name="Banfield J.F."/>
        </authorList>
    </citation>
    <scope>NUCLEOTIDE SEQUENCE [LARGE SCALE GENOMIC DNA]</scope>
</reference>
<dbReference type="InterPro" id="IPR036291">
    <property type="entry name" value="NAD(P)-bd_dom_sf"/>
</dbReference>
<dbReference type="NCBIfam" id="TIGR01181">
    <property type="entry name" value="dTDP_gluc_dehyt"/>
    <property type="match status" value="1"/>
</dbReference>
<accession>A0A1G2D584</accession>
<evidence type="ECO:0000256" key="6">
    <source>
        <dbReference type="ARBA" id="ARBA00023239"/>
    </source>
</evidence>
<evidence type="ECO:0000313" key="9">
    <source>
        <dbReference type="EMBL" id="OGZ08796.1"/>
    </source>
</evidence>
<name>A0A1G2D584_9BACT</name>